<dbReference type="Gene3D" id="3.10.290.10">
    <property type="entry name" value="RNA-binding S4 domain"/>
    <property type="match status" value="1"/>
</dbReference>
<gene>
    <name evidence="13" type="ORF">HTEP1355_LOCUS19300</name>
</gene>
<dbReference type="EMBL" id="HBFN01033351">
    <property type="protein sequence ID" value="CAD8805621.1"/>
    <property type="molecule type" value="Transcribed_RNA"/>
</dbReference>
<dbReference type="CDD" id="cd00165">
    <property type="entry name" value="S4"/>
    <property type="match status" value="1"/>
</dbReference>
<protein>
    <recommendedName>
        <fullName evidence="1 11">Tyrosine--tRNA ligase</fullName>
        <ecNumber evidence="1 11">6.1.1.1</ecNumber>
    </recommendedName>
    <alternativeName>
        <fullName evidence="8 11">Tyrosyl-tRNA synthetase</fullName>
    </alternativeName>
</protein>
<dbReference type="Pfam" id="PF00579">
    <property type="entry name" value="tRNA-synt_1b"/>
    <property type="match status" value="1"/>
</dbReference>
<sequence>MEAGVVTAYLGFDATAPSLHVGSLLQIMILRHLQKSGHKPIVLLGGGTTKVGDPTGKDGSRKMLTDADIQANIDGIRGVFDKFLAFGEGETDASMVNNDEWLSSLKYLEFLRDYGTLFTINRMLSFESVKQRLARENPLTFLEFNYMILQAYDFLELNRRYECTLQLGGSDQWGNMVNGVELTRRANNGAEVFAMTAPLITTSDGKKMGKSEGGAMWLNEEMLPPYDYWQFWRNTNDDDVGRFLKLFTELPLDECDRLASMKGAEINAAKKVLADECTRMLHGGGVLAKIHETAASVFAGKDGSMDNLPRAGVTAEEAAAGVSVIDLYIKLGFAKSKSECRKLIEGGGARINGEKIEGIDAVVTGEMLKEGAVKLSMGKKKHGLVEIQ</sequence>
<evidence type="ECO:0000256" key="5">
    <source>
        <dbReference type="ARBA" id="ARBA00022884"/>
    </source>
</evidence>
<dbReference type="InterPro" id="IPR036986">
    <property type="entry name" value="S4_RNA-bd_sf"/>
</dbReference>
<dbReference type="SUPFAM" id="SSF52374">
    <property type="entry name" value="Nucleotidylyl transferase"/>
    <property type="match status" value="1"/>
</dbReference>
<proteinExistence type="inferred from homology"/>
<name>A0A7S0Z2K0_9CRYP</name>
<dbReference type="GO" id="GO:0004831">
    <property type="term" value="F:tyrosine-tRNA ligase activity"/>
    <property type="evidence" value="ECO:0007669"/>
    <property type="project" value="UniProtKB-EC"/>
</dbReference>
<dbReference type="GO" id="GO:0005829">
    <property type="term" value="C:cytosol"/>
    <property type="evidence" value="ECO:0007669"/>
    <property type="project" value="TreeGrafter"/>
</dbReference>
<evidence type="ECO:0000256" key="2">
    <source>
        <dbReference type="ARBA" id="ARBA00022598"/>
    </source>
</evidence>
<evidence type="ECO:0000256" key="4">
    <source>
        <dbReference type="ARBA" id="ARBA00022840"/>
    </source>
</evidence>
<comment type="similarity">
    <text evidence="11">Belongs to the class-I aminoacyl-tRNA synthetase family.</text>
</comment>
<dbReference type="GO" id="GO:0005524">
    <property type="term" value="F:ATP binding"/>
    <property type="evidence" value="ECO:0007669"/>
    <property type="project" value="UniProtKB-KW"/>
</dbReference>
<dbReference type="PROSITE" id="PS50889">
    <property type="entry name" value="S4"/>
    <property type="match status" value="1"/>
</dbReference>
<dbReference type="InterPro" id="IPR024088">
    <property type="entry name" value="Tyr-tRNA-ligase_bac-type"/>
</dbReference>
<keyword evidence="2 11" id="KW-0436">Ligase</keyword>
<dbReference type="Gene3D" id="1.10.240.10">
    <property type="entry name" value="Tyrosyl-Transfer RNA Synthetase"/>
    <property type="match status" value="1"/>
</dbReference>
<keyword evidence="5 10" id="KW-0694">RNA-binding</keyword>
<evidence type="ECO:0000256" key="9">
    <source>
        <dbReference type="ARBA" id="ARBA00048248"/>
    </source>
</evidence>
<feature type="domain" description="Tyrosine--tRNA ligase SYY-like C-terminal" evidence="12">
    <location>
        <begin position="318"/>
        <end position="385"/>
    </location>
</feature>
<evidence type="ECO:0000256" key="11">
    <source>
        <dbReference type="RuleBase" id="RU361234"/>
    </source>
</evidence>
<keyword evidence="7 11" id="KW-0030">Aminoacyl-tRNA synthetase</keyword>
<dbReference type="NCBIfam" id="TIGR00234">
    <property type="entry name" value="tyrS"/>
    <property type="match status" value="1"/>
</dbReference>
<dbReference type="EC" id="6.1.1.1" evidence="1 11"/>
<dbReference type="PANTHER" id="PTHR11766:SF0">
    <property type="entry name" value="TYROSINE--TRNA LIGASE, MITOCHONDRIAL"/>
    <property type="match status" value="1"/>
</dbReference>
<dbReference type="FunFam" id="1.10.240.10:FF:000001">
    <property type="entry name" value="Tyrosine--tRNA ligase"/>
    <property type="match status" value="1"/>
</dbReference>
<dbReference type="GO" id="GO:0006437">
    <property type="term" value="P:tyrosyl-tRNA aminoacylation"/>
    <property type="evidence" value="ECO:0007669"/>
    <property type="project" value="InterPro"/>
</dbReference>
<comment type="catalytic activity">
    <reaction evidence="9 11">
        <text>tRNA(Tyr) + L-tyrosine + ATP = L-tyrosyl-tRNA(Tyr) + AMP + diphosphate + H(+)</text>
        <dbReference type="Rhea" id="RHEA:10220"/>
        <dbReference type="Rhea" id="RHEA-COMP:9706"/>
        <dbReference type="Rhea" id="RHEA-COMP:9707"/>
        <dbReference type="ChEBI" id="CHEBI:15378"/>
        <dbReference type="ChEBI" id="CHEBI:30616"/>
        <dbReference type="ChEBI" id="CHEBI:33019"/>
        <dbReference type="ChEBI" id="CHEBI:58315"/>
        <dbReference type="ChEBI" id="CHEBI:78442"/>
        <dbReference type="ChEBI" id="CHEBI:78536"/>
        <dbReference type="ChEBI" id="CHEBI:456215"/>
        <dbReference type="EC" id="6.1.1.1"/>
    </reaction>
</comment>
<dbReference type="InterPro" id="IPR054608">
    <property type="entry name" value="SYY-like_C"/>
</dbReference>
<evidence type="ECO:0000256" key="7">
    <source>
        <dbReference type="ARBA" id="ARBA00023146"/>
    </source>
</evidence>
<reference evidence="13" key="1">
    <citation type="submission" date="2021-01" db="EMBL/GenBank/DDBJ databases">
        <authorList>
            <person name="Corre E."/>
            <person name="Pelletier E."/>
            <person name="Niang G."/>
            <person name="Scheremetjew M."/>
            <person name="Finn R."/>
            <person name="Kale V."/>
            <person name="Holt S."/>
            <person name="Cochrane G."/>
            <person name="Meng A."/>
            <person name="Brown T."/>
            <person name="Cohen L."/>
        </authorList>
    </citation>
    <scope>NUCLEOTIDE SEQUENCE</scope>
    <source>
        <strain evidence="13">CCMP443</strain>
    </source>
</reference>
<keyword evidence="4 11" id="KW-0067">ATP-binding</keyword>
<dbReference type="GO" id="GO:0003723">
    <property type="term" value="F:RNA binding"/>
    <property type="evidence" value="ECO:0007669"/>
    <property type="project" value="UniProtKB-KW"/>
</dbReference>
<keyword evidence="6 11" id="KW-0648">Protein biosynthesis</keyword>
<keyword evidence="3 11" id="KW-0547">Nucleotide-binding</keyword>
<dbReference type="CDD" id="cd00805">
    <property type="entry name" value="TyrRS_core"/>
    <property type="match status" value="1"/>
</dbReference>
<dbReference type="InterPro" id="IPR014729">
    <property type="entry name" value="Rossmann-like_a/b/a_fold"/>
</dbReference>
<dbReference type="AlphaFoldDB" id="A0A7S0Z2K0"/>
<evidence type="ECO:0000256" key="8">
    <source>
        <dbReference type="ARBA" id="ARBA00033323"/>
    </source>
</evidence>
<dbReference type="InterPro" id="IPR002305">
    <property type="entry name" value="aa-tRNA-synth_Ic"/>
</dbReference>
<dbReference type="InterPro" id="IPR024107">
    <property type="entry name" value="Tyr-tRNA-ligase_bac_1"/>
</dbReference>
<evidence type="ECO:0000256" key="1">
    <source>
        <dbReference type="ARBA" id="ARBA00013160"/>
    </source>
</evidence>
<evidence type="ECO:0000256" key="3">
    <source>
        <dbReference type="ARBA" id="ARBA00022741"/>
    </source>
</evidence>
<dbReference type="Gene3D" id="3.40.50.620">
    <property type="entry name" value="HUPs"/>
    <property type="match status" value="1"/>
</dbReference>
<dbReference type="InterPro" id="IPR002307">
    <property type="entry name" value="Tyr-tRNA-ligase"/>
</dbReference>
<dbReference type="HAMAP" id="MF_02006">
    <property type="entry name" value="Tyr_tRNA_synth_type1"/>
    <property type="match status" value="1"/>
</dbReference>
<evidence type="ECO:0000259" key="12">
    <source>
        <dbReference type="Pfam" id="PF22421"/>
    </source>
</evidence>
<dbReference type="PANTHER" id="PTHR11766">
    <property type="entry name" value="TYROSYL-TRNA SYNTHETASE"/>
    <property type="match status" value="1"/>
</dbReference>
<evidence type="ECO:0000313" key="13">
    <source>
        <dbReference type="EMBL" id="CAD8805621.1"/>
    </source>
</evidence>
<evidence type="ECO:0000256" key="6">
    <source>
        <dbReference type="ARBA" id="ARBA00022917"/>
    </source>
</evidence>
<accession>A0A7S0Z2K0</accession>
<dbReference type="SUPFAM" id="SSF55174">
    <property type="entry name" value="Alpha-L RNA-binding motif"/>
    <property type="match status" value="1"/>
</dbReference>
<evidence type="ECO:0000256" key="10">
    <source>
        <dbReference type="PROSITE-ProRule" id="PRU00182"/>
    </source>
</evidence>
<organism evidence="13">
    <name type="scientific">Hemiselmis tepida</name>
    <dbReference type="NCBI Taxonomy" id="464990"/>
    <lineage>
        <taxon>Eukaryota</taxon>
        <taxon>Cryptophyceae</taxon>
        <taxon>Cryptomonadales</taxon>
        <taxon>Hemiselmidaceae</taxon>
        <taxon>Hemiselmis</taxon>
    </lineage>
</organism>
<dbReference type="Pfam" id="PF22421">
    <property type="entry name" value="SYY_C-terminal"/>
    <property type="match status" value="1"/>
</dbReference>
<dbReference type="PRINTS" id="PR01040">
    <property type="entry name" value="TRNASYNTHTYR"/>
</dbReference>